<dbReference type="InterPro" id="IPR001584">
    <property type="entry name" value="Integrase_cat-core"/>
</dbReference>
<feature type="coiled-coil region" evidence="1">
    <location>
        <begin position="46"/>
        <end position="73"/>
    </location>
</feature>
<evidence type="ECO:0000313" key="3">
    <source>
        <dbReference type="EMBL" id="GFY34331.1"/>
    </source>
</evidence>
<dbReference type="InterPro" id="IPR043502">
    <property type="entry name" value="DNA/RNA_pol_sf"/>
</dbReference>
<accession>A0A8X6WI59</accession>
<dbReference type="InterPro" id="IPR005312">
    <property type="entry name" value="DUF1759"/>
</dbReference>
<comment type="caution">
    <text evidence="3">The sequence shown here is derived from an EMBL/GenBank/DDBJ whole genome shotgun (WGS) entry which is preliminary data.</text>
</comment>
<name>A0A8X6WI59_TRICX</name>
<evidence type="ECO:0000313" key="4">
    <source>
        <dbReference type="Proteomes" id="UP000887159"/>
    </source>
</evidence>
<dbReference type="InterPro" id="IPR012337">
    <property type="entry name" value="RNaseH-like_sf"/>
</dbReference>
<dbReference type="GO" id="GO:0042575">
    <property type="term" value="C:DNA polymerase complex"/>
    <property type="evidence" value="ECO:0007669"/>
    <property type="project" value="UniProtKB-ARBA"/>
</dbReference>
<dbReference type="InterPro" id="IPR040676">
    <property type="entry name" value="DUF5641"/>
</dbReference>
<keyword evidence="1" id="KW-0175">Coiled coil</keyword>
<evidence type="ECO:0000256" key="1">
    <source>
        <dbReference type="SAM" id="Coils"/>
    </source>
</evidence>
<dbReference type="GO" id="GO:0071897">
    <property type="term" value="P:DNA biosynthetic process"/>
    <property type="evidence" value="ECO:0007669"/>
    <property type="project" value="UniProtKB-ARBA"/>
</dbReference>
<dbReference type="Proteomes" id="UP000887159">
    <property type="component" value="Unassembled WGS sequence"/>
</dbReference>
<reference evidence="3" key="1">
    <citation type="submission" date="2020-08" db="EMBL/GenBank/DDBJ databases">
        <title>Multicomponent nature underlies the extraordinary mechanical properties of spider dragline silk.</title>
        <authorList>
            <person name="Kono N."/>
            <person name="Nakamura H."/>
            <person name="Mori M."/>
            <person name="Yoshida Y."/>
            <person name="Ohtoshi R."/>
            <person name="Malay A.D."/>
            <person name="Moran D.A.P."/>
            <person name="Tomita M."/>
            <person name="Numata K."/>
            <person name="Arakawa K."/>
        </authorList>
    </citation>
    <scope>NUCLEOTIDE SEQUENCE</scope>
</reference>
<feature type="domain" description="Integrase catalytic" evidence="2">
    <location>
        <begin position="1026"/>
        <end position="1222"/>
    </location>
</feature>
<dbReference type="Pfam" id="PF03564">
    <property type="entry name" value="DUF1759"/>
    <property type="match status" value="1"/>
</dbReference>
<dbReference type="SUPFAM" id="SSF56672">
    <property type="entry name" value="DNA/RNA polymerases"/>
    <property type="match status" value="1"/>
</dbReference>
<dbReference type="Pfam" id="PF18701">
    <property type="entry name" value="DUF5641"/>
    <property type="match status" value="1"/>
</dbReference>
<organism evidence="3 4">
    <name type="scientific">Trichonephila clavipes</name>
    <name type="common">Golden silk orbweaver</name>
    <name type="synonym">Nephila clavipes</name>
    <dbReference type="NCBI Taxonomy" id="2585209"/>
    <lineage>
        <taxon>Eukaryota</taxon>
        <taxon>Metazoa</taxon>
        <taxon>Ecdysozoa</taxon>
        <taxon>Arthropoda</taxon>
        <taxon>Chelicerata</taxon>
        <taxon>Arachnida</taxon>
        <taxon>Araneae</taxon>
        <taxon>Araneomorphae</taxon>
        <taxon>Entelegynae</taxon>
        <taxon>Araneoidea</taxon>
        <taxon>Nephilidae</taxon>
        <taxon>Trichonephila</taxon>
    </lineage>
</organism>
<protein>
    <submittedName>
        <fullName evidence="3">DUF1758 domain-containing protein</fullName>
    </submittedName>
</protein>
<dbReference type="Pfam" id="PF05380">
    <property type="entry name" value="Peptidase_A17"/>
    <property type="match status" value="1"/>
</dbReference>
<dbReference type="PANTHER" id="PTHR47331:SF5">
    <property type="entry name" value="RIBONUCLEASE H"/>
    <property type="match status" value="1"/>
</dbReference>
<keyword evidence="4" id="KW-1185">Reference proteome</keyword>
<dbReference type="GO" id="GO:0015074">
    <property type="term" value="P:DNA integration"/>
    <property type="evidence" value="ECO:0007669"/>
    <property type="project" value="InterPro"/>
</dbReference>
<dbReference type="InterPro" id="IPR036397">
    <property type="entry name" value="RNaseH_sf"/>
</dbReference>
<sequence length="1337" mass="154013">MSETEKAQMAEIRAARGRVKASLTRLENTFDEINTRNEISIRLSRLDDLFKEFERLDSNLSLEESELQEFEERYFYLNAKFNDKLDELNVQNQDRYDNKKQIVQSLIKTFLDQKPISEANCFNLRKLLDTSDECLRGLNALGEQASSKDCWLIYLLLQKIDPESRRLWAIKSSEEEFPNMKAFLDFLNGNETSQREGTSAETRNKASEFKGQAGESEIYSGASVNSELNLSFLPTAKSSNERLEVNAFILNKVTSQIPSEFLDVKDLDYLKSIPLSDEEFMSPKECDIILGSDCFFDILRSGKIVGSKNEPIAQRTMFGWVVAGKLNVKNKEPHELYSHFLSTANELNTDSLLQRFWETEELSVKKQFLSDEEQFCENHFKSNFKYNDEGRFVVKLPIYRDTSRLGNTKGIAISRLLAMERRFQVDKDFERQYKKFMIEYESLGHMMPVENNEKSMDPKIYFLPHHAVMKGDSVSTKLRVVFDGTCKPSNGNSLNSILGIGKMLQPDLFTILVKFRLNEIAFSADIQQMYRQILIDQEDQNFQRIVWRESKDSPIREYKLCTVTYGTASAPYLATRCLFQTGLDLERDDPAVSSLIKESFYIDDLMAGAPSSEEAISLIKTLSNILEARGFHLRKWRSNSSEVLSRISSNWVGDSSNLEIHPDECSKALGLTWNSMKDIFIFNLKVNFPDNITKRSFLSQSARLFDPLGFLTPCTVSIKIFYQQLWLLKLDWDSPLPEALATKWKTFQKEFEQVCSIHIPRWIHTTSKQITLHGFCDASELAYASVIYAVQPQADGNTKEYDVHFYAWTDSQVVLSWLSSHPRNWKPYIANRTSEILDLVPADSWRYVPTKMNPADIACRGLSPKELPTCVLWWEGPQWLSCEMDSWPKQPKRNDQTSSVSKERKRTAFSFPVAVNCDFIDYLFLKFSSFTKIIDIFAFCFRYITNCKARVGKMKNLDSKGKYHVPPLTTYERRQASNKIFLYIQNLFFKEEISCIKANKPVVKKKKYRATTSKQLMGDLPTHRVTPSRPFSVCGVDYAGPINILRYRGRGAKTTKGYIALFVCFVTKALHLELVSDLTSEAFIASLKRFCARRGAPKHIYCDNGTTFVGARRKLLEIFKFVSKLNENEHFCYFLSQVNIEWHFSPPVSPHFGGLWEAGVKSIKYHLKRVIGNTNLTFEEFSTLLTQVEAILNSRPLVSLDCDNDPDSLNILTPSHFLIGEVITSSPEHTNDDKLSLRSRWDIVQKMKLGFWRKWKMDYLSNLQNRTKWKSPNHNIKVGEIVIIKEDNIPPATWPLGKVIETHPGKDGVVRVVTLRTVKGKFKRPIHKLCKLPLHQE</sequence>
<dbReference type="PANTHER" id="PTHR47331">
    <property type="entry name" value="PHD-TYPE DOMAIN-CONTAINING PROTEIN"/>
    <property type="match status" value="1"/>
</dbReference>
<evidence type="ECO:0000259" key="2">
    <source>
        <dbReference type="PROSITE" id="PS50994"/>
    </source>
</evidence>
<dbReference type="GO" id="GO:0003676">
    <property type="term" value="F:nucleic acid binding"/>
    <property type="evidence" value="ECO:0007669"/>
    <property type="project" value="InterPro"/>
</dbReference>
<gene>
    <name evidence="3" type="primary">AVEN_242173_1</name>
    <name evidence="3" type="ORF">TNCV_2506341</name>
</gene>
<dbReference type="SUPFAM" id="SSF53098">
    <property type="entry name" value="Ribonuclease H-like"/>
    <property type="match status" value="1"/>
</dbReference>
<proteinExistence type="predicted"/>
<dbReference type="EMBL" id="BMAU01021422">
    <property type="protein sequence ID" value="GFY34331.1"/>
    <property type="molecule type" value="Genomic_DNA"/>
</dbReference>
<dbReference type="Gene3D" id="3.30.420.10">
    <property type="entry name" value="Ribonuclease H-like superfamily/Ribonuclease H"/>
    <property type="match status" value="1"/>
</dbReference>
<dbReference type="PROSITE" id="PS50994">
    <property type="entry name" value="INTEGRASE"/>
    <property type="match status" value="1"/>
</dbReference>
<dbReference type="InterPro" id="IPR008042">
    <property type="entry name" value="Retrotrans_Pao"/>
</dbReference>